<name>A0A9N8X1W9_9BURK</name>
<dbReference type="EMBL" id="CAJQZC010000004">
    <property type="protein sequence ID" value="CAG4896518.1"/>
    <property type="molecule type" value="Genomic_DNA"/>
</dbReference>
<feature type="domain" description="HTH luxR-type" evidence="4">
    <location>
        <begin position="822"/>
        <end position="887"/>
    </location>
</feature>
<evidence type="ECO:0000256" key="2">
    <source>
        <dbReference type="ARBA" id="ARBA00023125"/>
    </source>
</evidence>
<accession>A0A9N8X1W9</accession>
<protein>
    <submittedName>
        <fullName evidence="5">HTH-type transcriptional regulator MalT</fullName>
    </submittedName>
</protein>
<evidence type="ECO:0000256" key="3">
    <source>
        <dbReference type="ARBA" id="ARBA00023163"/>
    </source>
</evidence>
<dbReference type="PANTHER" id="PTHR44688">
    <property type="entry name" value="DNA-BINDING TRANSCRIPTIONAL ACTIVATOR DEVR_DOSR"/>
    <property type="match status" value="1"/>
</dbReference>
<dbReference type="Gene3D" id="1.10.10.10">
    <property type="entry name" value="Winged helix-like DNA-binding domain superfamily/Winged helix DNA-binding domain"/>
    <property type="match status" value="1"/>
</dbReference>
<reference evidence="5" key="1">
    <citation type="submission" date="2021-04" db="EMBL/GenBank/DDBJ databases">
        <authorList>
            <person name="Vanwijnsberghe S."/>
        </authorList>
    </citation>
    <scope>NUCLEOTIDE SEQUENCE</scope>
    <source>
        <strain evidence="5">LMG 31841</strain>
    </source>
</reference>
<dbReference type="InterPro" id="IPR059106">
    <property type="entry name" value="WHD_MalT"/>
</dbReference>
<evidence type="ECO:0000313" key="5">
    <source>
        <dbReference type="EMBL" id="CAG4896518.1"/>
    </source>
</evidence>
<dbReference type="GO" id="GO:0006355">
    <property type="term" value="P:regulation of DNA-templated transcription"/>
    <property type="evidence" value="ECO:0007669"/>
    <property type="project" value="InterPro"/>
</dbReference>
<dbReference type="Gene3D" id="1.25.40.10">
    <property type="entry name" value="Tetratricopeptide repeat domain"/>
    <property type="match status" value="1"/>
</dbReference>
<dbReference type="Pfam" id="PF00196">
    <property type="entry name" value="GerE"/>
    <property type="match status" value="1"/>
</dbReference>
<proteinExistence type="predicted"/>
<keyword evidence="2" id="KW-0238">DNA-binding</keyword>
<dbReference type="PROSITE" id="PS00622">
    <property type="entry name" value="HTH_LUXR_1"/>
    <property type="match status" value="1"/>
</dbReference>
<dbReference type="InterPro" id="IPR000792">
    <property type="entry name" value="Tscrpt_reg_LuxR_C"/>
</dbReference>
<dbReference type="InterPro" id="IPR036388">
    <property type="entry name" value="WH-like_DNA-bd_sf"/>
</dbReference>
<dbReference type="PANTHER" id="PTHR44688:SF16">
    <property type="entry name" value="DNA-BINDING TRANSCRIPTIONAL ACTIVATOR DEVR_DOSR"/>
    <property type="match status" value="1"/>
</dbReference>
<keyword evidence="1" id="KW-0805">Transcription regulation</keyword>
<dbReference type="InterPro" id="IPR027417">
    <property type="entry name" value="P-loop_NTPase"/>
</dbReference>
<dbReference type="InterPro" id="IPR011990">
    <property type="entry name" value="TPR-like_helical_dom_sf"/>
</dbReference>
<gene>
    <name evidence="5" type="primary">malT_4</name>
    <name evidence="5" type="ORF">LMG31841_02322</name>
</gene>
<dbReference type="CDD" id="cd06170">
    <property type="entry name" value="LuxR_C_like"/>
    <property type="match status" value="1"/>
</dbReference>
<dbReference type="InterPro" id="IPR041617">
    <property type="entry name" value="TPR_MalT"/>
</dbReference>
<keyword evidence="6" id="KW-1185">Reference proteome</keyword>
<dbReference type="PRINTS" id="PR00038">
    <property type="entry name" value="HTHLUXR"/>
</dbReference>
<evidence type="ECO:0000256" key="1">
    <source>
        <dbReference type="ARBA" id="ARBA00023015"/>
    </source>
</evidence>
<sequence length="892" mass="95774">MDRMPASHLAPPATGTIQTIASKLAPRTAATQLVARKRILDTLQLADGAKLVLVRAPAGFGKTSVLVEHFHALQRAGIATAWLTLDAGDNEVARFIAHMLAAFGAVDPSLAQATMSSDAPEAGMPVAAMHLVQQVSAQTAPFALFVDNLDVIHNTTVLGMLRMLLDTLPIHGQMLICSRATPDLGLARLRAHGHLLEIGATTLRFSVDEARELLRDRGALTLSEDQVGRLHQRTEGWAAGLWLAALALRERQDPDTFVASFTGSSADVADYLLDDVLSRQPDPTRRFLIDISVLDDLRPAPCDVLTGRNDSRELLSTLERSGLFIVPQGQGRDSWRFHPLFREFLQAQLGAAEAAALHAAASRWHAAQGQPVPAIEHAIRGGLNDIATELLAQHAEPLLWEGRVRLLGRLFDSLPAAVRCGLAPQLALIFGWMLIFTQRYGEALALIERLESLPAATDDLAVITKAQRALLLTMTWQLDGAKAIWEQTLGQIPAATQPFAHGLQHSSYAFCLIATDRFDSALEAAAAGMPSHHRTGSSFNIALAACLESEVHLTQGRAGQAIERARAVLSTGTAHPGQHVSGSTVAAAFLADALYAANELPEAKRLLDTYLPMISDIGSPEQIITSYRCLARIALQEDNPARATALLNALEAIGARHAMPRIARSVWIERSRIAVLGDDAEAAAVALRHAQESGCREIGDGWATGADDVDSLQIATLRLQVHASGASAALSLLRDAIRDAEGRGRLRRAHQLRILLALALQLSGDLPQALRCLRVALTFAEAGRLMRSFADEGPAVLRLLSKLRPGAELETNPPLKTESEHPMPLIDALTGTETKVVRLVAEGQGNKLIAQQLCVSEATVKTHLRSINSKLGATNRTHAVALARRLGLLGAG</sequence>
<dbReference type="Pfam" id="PF17874">
    <property type="entry name" value="TPR_MalT"/>
    <property type="match status" value="1"/>
</dbReference>
<dbReference type="Proteomes" id="UP000789704">
    <property type="component" value="Unassembled WGS sequence"/>
</dbReference>
<comment type="caution">
    <text evidence="5">The sequence shown here is derived from an EMBL/GenBank/DDBJ whole genome shotgun (WGS) entry which is preliminary data.</text>
</comment>
<evidence type="ECO:0000259" key="4">
    <source>
        <dbReference type="PROSITE" id="PS50043"/>
    </source>
</evidence>
<dbReference type="InterPro" id="IPR016032">
    <property type="entry name" value="Sig_transdc_resp-reg_C-effctor"/>
</dbReference>
<dbReference type="SUPFAM" id="SSF52540">
    <property type="entry name" value="P-loop containing nucleoside triphosphate hydrolases"/>
    <property type="match status" value="1"/>
</dbReference>
<dbReference type="AlphaFoldDB" id="A0A9N8X1W9"/>
<dbReference type="SMART" id="SM00421">
    <property type="entry name" value="HTH_LUXR"/>
    <property type="match status" value="1"/>
</dbReference>
<dbReference type="PROSITE" id="PS50043">
    <property type="entry name" value="HTH_LUXR_2"/>
    <property type="match status" value="1"/>
</dbReference>
<dbReference type="Pfam" id="PF25873">
    <property type="entry name" value="WHD_MalT"/>
    <property type="match status" value="1"/>
</dbReference>
<evidence type="ECO:0000313" key="6">
    <source>
        <dbReference type="Proteomes" id="UP000789704"/>
    </source>
</evidence>
<keyword evidence="3" id="KW-0804">Transcription</keyword>
<dbReference type="SUPFAM" id="SSF46894">
    <property type="entry name" value="C-terminal effector domain of the bipartite response regulators"/>
    <property type="match status" value="1"/>
</dbReference>
<dbReference type="GO" id="GO:0003677">
    <property type="term" value="F:DNA binding"/>
    <property type="evidence" value="ECO:0007669"/>
    <property type="project" value="UniProtKB-KW"/>
</dbReference>
<organism evidence="5 6">
    <name type="scientific">Paraburkholderia saeva</name>
    <dbReference type="NCBI Taxonomy" id="2777537"/>
    <lineage>
        <taxon>Bacteria</taxon>
        <taxon>Pseudomonadati</taxon>
        <taxon>Pseudomonadota</taxon>
        <taxon>Betaproteobacteria</taxon>
        <taxon>Burkholderiales</taxon>
        <taxon>Burkholderiaceae</taxon>
        <taxon>Paraburkholderia</taxon>
    </lineage>
</organism>
<dbReference type="SUPFAM" id="SSF48452">
    <property type="entry name" value="TPR-like"/>
    <property type="match status" value="2"/>
</dbReference>